<protein>
    <submittedName>
        <fullName evidence="1">Uncharacterized protein</fullName>
    </submittedName>
</protein>
<dbReference type="EMBL" id="JAMQYH010000003">
    <property type="protein sequence ID" value="KAJ1692106.1"/>
    <property type="molecule type" value="Genomic_DNA"/>
</dbReference>
<reference evidence="1" key="1">
    <citation type="journal article" date="2022" name="Cell">
        <title>Repeat-based holocentromeres influence genome architecture and karyotype evolution.</title>
        <authorList>
            <person name="Hofstatter P.G."/>
            <person name="Thangavel G."/>
            <person name="Lux T."/>
            <person name="Neumann P."/>
            <person name="Vondrak T."/>
            <person name="Novak P."/>
            <person name="Zhang M."/>
            <person name="Costa L."/>
            <person name="Castellani M."/>
            <person name="Scott A."/>
            <person name="Toegelov H."/>
            <person name="Fuchs J."/>
            <person name="Mata-Sucre Y."/>
            <person name="Dias Y."/>
            <person name="Vanzela A.L.L."/>
            <person name="Huettel B."/>
            <person name="Almeida C.C.S."/>
            <person name="Simkova H."/>
            <person name="Souza G."/>
            <person name="Pedrosa-Harand A."/>
            <person name="Macas J."/>
            <person name="Mayer K.F.X."/>
            <person name="Houben A."/>
            <person name="Marques A."/>
        </authorList>
    </citation>
    <scope>NUCLEOTIDE SEQUENCE</scope>
    <source>
        <strain evidence="1">RhyBre1mFocal</strain>
    </source>
</reference>
<sequence>MARALSTSAAFSKTLLSVSFLAPRRGFAAAAETAVSVRRSPTADDKAAAAVAVAQLFAHPDPWVPDPVTGYYRPSNRVVDVDAAELRAMLLRPKP</sequence>
<dbReference type="GO" id="GO:0005739">
    <property type="term" value="C:mitochondrion"/>
    <property type="evidence" value="ECO:0007669"/>
    <property type="project" value="TreeGrafter"/>
</dbReference>
<dbReference type="InterPro" id="IPR004926">
    <property type="entry name" value="LEA_3a"/>
</dbReference>
<keyword evidence="2" id="KW-1185">Reference proteome</keyword>
<dbReference type="Pfam" id="PF03242">
    <property type="entry name" value="LEA_3a"/>
    <property type="match status" value="1"/>
</dbReference>
<evidence type="ECO:0000313" key="2">
    <source>
        <dbReference type="Proteomes" id="UP001151287"/>
    </source>
</evidence>
<accession>A0A9Q0CDW8</accession>
<dbReference type="Proteomes" id="UP001151287">
    <property type="component" value="Unassembled WGS sequence"/>
</dbReference>
<dbReference type="PANTHER" id="PTHR33509:SF5">
    <property type="entry name" value="PROTEIN SENESCENCE-ASSOCIATED GENE 21, MITOCHONDRIAL"/>
    <property type="match status" value="1"/>
</dbReference>
<dbReference type="OrthoDB" id="1936089at2759"/>
<dbReference type="AlphaFoldDB" id="A0A9Q0CDW8"/>
<gene>
    <name evidence="1" type="ORF">LUZ63_008804</name>
</gene>
<proteinExistence type="predicted"/>
<evidence type="ECO:0000313" key="1">
    <source>
        <dbReference type="EMBL" id="KAJ1692106.1"/>
    </source>
</evidence>
<organism evidence="1 2">
    <name type="scientific">Rhynchospora breviuscula</name>
    <dbReference type="NCBI Taxonomy" id="2022672"/>
    <lineage>
        <taxon>Eukaryota</taxon>
        <taxon>Viridiplantae</taxon>
        <taxon>Streptophyta</taxon>
        <taxon>Embryophyta</taxon>
        <taxon>Tracheophyta</taxon>
        <taxon>Spermatophyta</taxon>
        <taxon>Magnoliopsida</taxon>
        <taxon>Liliopsida</taxon>
        <taxon>Poales</taxon>
        <taxon>Cyperaceae</taxon>
        <taxon>Cyperoideae</taxon>
        <taxon>Rhynchosporeae</taxon>
        <taxon>Rhynchospora</taxon>
    </lineage>
</organism>
<name>A0A9Q0CDW8_9POAL</name>
<dbReference type="PANTHER" id="PTHR33509">
    <property type="entry name" value="LATE EMBRYOGENIS ABUNDANT PROTEIN 2-RELATED"/>
    <property type="match status" value="1"/>
</dbReference>
<dbReference type="GO" id="GO:0006950">
    <property type="term" value="P:response to stress"/>
    <property type="evidence" value="ECO:0007669"/>
    <property type="project" value="TreeGrafter"/>
</dbReference>
<comment type="caution">
    <text evidence="1">The sequence shown here is derived from an EMBL/GenBank/DDBJ whole genome shotgun (WGS) entry which is preliminary data.</text>
</comment>